<dbReference type="GO" id="GO:0016874">
    <property type="term" value="F:ligase activity"/>
    <property type="evidence" value="ECO:0007669"/>
    <property type="project" value="UniProtKB-KW"/>
</dbReference>
<reference evidence="2 3" key="1">
    <citation type="submission" date="2019-03" db="EMBL/GenBank/DDBJ databases">
        <title>Genomics of glacier-inhabiting Cryobacterium strains.</title>
        <authorList>
            <person name="Liu Q."/>
            <person name="Xin Y.-H."/>
        </authorList>
    </citation>
    <scope>NUCLEOTIDE SEQUENCE [LARGE SCALE GENOMIC DNA]</scope>
    <source>
        <strain evidence="2 3">Sr47</strain>
    </source>
</reference>
<evidence type="ECO:0000313" key="3">
    <source>
        <dbReference type="Proteomes" id="UP000297866"/>
    </source>
</evidence>
<gene>
    <name evidence="2" type="ORF">E3O23_13975</name>
</gene>
<organism evidence="2 3">
    <name type="scientific">Cryobacterium tagatosivorans</name>
    <dbReference type="NCBI Taxonomy" id="1259199"/>
    <lineage>
        <taxon>Bacteria</taxon>
        <taxon>Bacillati</taxon>
        <taxon>Actinomycetota</taxon>
        <taxon>Actinomycetes</taxon>
        <taxon>Micrococcales</taxon>
        <taxon>Microbacteriaceae</taxon>
        <taxon>Cryobacterium</taxon>
    </lineage>
</organism>
<evidence type="ECO:0000313" key="2">
    <source>
        <dbReference type="EMBL" id="TFB48148.1"/>
    </source>
</evidence>
<keyword evidence="2" id="KW-0436">Ligase</keyword>
<protein>
    <submittedName>
        <fullName evidence="2">ATP-dependent DNA ligase</fullName>
    </submittedName>
</protein>
<feature type="domain" description="DUF7882" evidence="1">
    <location>
        <begin position="1"/>
        <end position="93"/>
    </location>
</feature>
<dbReference type="Proteomes" id="UP000297866">
    <property type="component" value="Unassembled WGS sequence"/>
</dbReference>
<sequence>MGSLTYDKFTIEFDDRMLAHLQIVIVQKLRRGESFVFSWRNAPEAGDGRSAIWLHEAIPLYFRFSGSRSPEINVQWVAALTRTANGSQGLLAIGESDVRTLG</sequence>
<dbReference type="OrthoDB" id="5123855at2"/>
<accession>A0A4V3I676</accession>
<dbReference type="InterPro" id="IPR057204">
    <property type="entry name" value="DUF7882"/>
</dbReference>
<dbReference type="AlphaFoldDB" id="A0A4V3I676"/>
<keyword evidence="3" id="KW-1185">Reference proteome</keyword>
<evidence type="ECO:0000259" key="1">
    <source>
        <dbReference type="Pfam" id="PF25355"/>
    </source>
</evidence>
<dbReference type="Pfam" id="PF25355">
    <property type="entry name" value="DUF7882"/>
    <property type="match status" value="1"/>
</dbReference>
<name>A0A4V3I676_9MICO</name>
<proteinExistence type="predicted"/>
<dbReference type="EMBL" id="SOEZ01000069">
    <property type="protein sequence ID" value="TFB48148.1"/>
    <property type="molecule type" value="Genomic_DNA"/>
</dbReference>
<comment type="caution">
    <text evidence="2">The sequence shown here is derived from an EMBL/GenBank/DDBJ whole genome shotgun (WGS) entry which is preliminary data.</text>
</comment>